<sequence>MVKENEYYEILGVKTDASDAEIKKAYYLKARKVHPDKNPGDPQAAKNFQVLGEAYQVLSNPEKRAAYDKYGKEGVQQDAMVDPAAVFGMLFGSEVFEEYVGQLALAYLASIEADLESHEPEIRKQMLQDKIKALQKEREDKLAATLKNKLEPFVEGQTNEFIEWANEEAKRLSSAGFGEAMMHTIGYIYTRKAAKEIGKDKRYMKVPFLAEWVRDKGHHMKSQVMAASGAVSLLQLQDEVNKLNEHQGENKEEHIQKAIEAKMDALLQSLWQINVLDIESTLSRVCQSVLKDPSVSKDVLRARAIGLKKLGTIFQVSKNKRGAKKPYTRGSSLRREPAVKVDTGVMGNACCVAARDKMVVSNISALENLQRNNVNARYSPNWSFRWDNRGRVAGEETSVSWLSDGISRNDVSDVKSESAFVSSQGSPLDNFQAQSWQKSPSSDQSFSRIASIDTVSEQITQKTNDSTDPAYYPSPVKLSLSLASQPSSFSASPLSTQSHLPMPPASSSQLKLTPPPRLSKQVSDGQIFGFTSPSRSSATEERLGSESQSDGWSMQAFSEMMAYSRRESCSYNNEFVGLRRDKIDNHGNRKSNDQQNCGACSRSLSEKSLLSSQKIFATNELSVAAILACGHVYHSECLEQMTPEIDKFDPPCPICTLGEKKTFKLSEKALKADLEMKARHSKRLRNRVVDSDDFVMFNNNHKAAATVAAYKGKAPKLLSSSSLRSYSPKPFLARHFSFGSRSNSVKIPKENHSASSLRKKGFFWTKSSKL</sequence>
<dbReference type="GO" id="GO:0008270">
    <property type="term" value="F:zinc ion binding"/>
    <property type="evidence" value="ECO:0007669"/>
    <property type="project" value="UniProtKB-KW"/>
</dbReference>
<keyword evidence="1" id="KW-0863">Zinc-finger</keyword>
<keyword evidence="1" id="KW-0862">Zinc</keyword>
<dbReference type="Proteomes" id="UP000682877">
    <property type="component" value="Chromosome 4"/>
</dbReference>
<feature type="region of interest" description="Disordered" evidence="2">
    <location>
        <begin position="490"/>
        <end position="551"/>
    </location>
</feature>
<dbReference type="InterPro" id="IPR018253">
    <property type="entry name" value="DnaJ_domain_CS"/>
</dbReference>
<dbReference type="SMART" id="SM00184">
    <property type="entry name" value="RING"/>
    <property type="match status" value="1"/>
</dbReference>
<evidence type="ECO:0000256" key="2">
    <source>
        <dbReference type="SAM" id="MobiDB-lite"/>
    </source>
</evidence>
<dbReference type="InterPro" id="IPR013083">
    <property type="entry name" value="Znf_RING/FYVE/PHD"/>
</dbReference>
<dbReference type="Pfam" id="PF00226">
    <property type="entry name" value="DnaJ"/>
    <property type="match status" value="1"/>
</dbReference>
<dbReference type="FunFam" id="3.30.40.10:FF:001253">
    <property type="entry name" value="RING/U-box superfamily protein"/>
    <property type="match status" value="1"/>
</dbReference>
<dbReference type="PRINTS" id="PR00625">
    <property type="entry name" value="JDOMAIN"/>
</dbReference>
<dbReference type="InterPro" id="IPR001841">
    <property type="entry name" value="Znf_RING"/>
</dbReference>
<dbReference type="InterPro" id="IPR026894">
    <property type="entry name" value="DnaJ_X"/>
</dbReference>
<dbReference type="PROSITE" id="PS50089">
    <property type="entry name" value="ZF_RING_2"/>
    <property type="match status" value="1"/>
</dbReference>
<accession>A0A8S1ZZX9</accession>
<evidence type="ECO:0000256" key="1">
    <source>
        <dbReference type="PROSITE-ProRule" id="PRU00175"/>
    </source>
</evidence>
<name>A0A8S1ZZX9_ARAAE</name>
<evidence type="ECO:0000259" key="4">
    <source>
        <dbReference type="PROSITE" id="PS50089"/>
    </source>
</evidence>
<reference evidence="5" key="1">
    <citation type="submission" date="2021-01" db="EMBL/GenBank/DDBJ databases">
        <authorList>
            <person name="Bezrukov I."/>
        </authorList>
    </citation>
    <scope>NUCLEOTIDE SEQUENCE</scope>
</reference>
<keyword evidence="1" id="KW-0479">Metal-binding</keyword>
<dbReference type="SUPFAM" id="SSF46565">
    <property type="entry name" value="Chaperone J-domain"/>
    <property type="match status" value="1"/>
</dbReference>
<proteinExistence type="predicted"/>
<dbReference type="CDD" id="cd06257">
    <property type="entry name" value="DnaJ"/>
    <property type="match status" value="1"/>
</dbReference>
<feature type="compositionally biased region" description="Polar residues" evidence="2">
    <location>
        <begin position="520"/>
        <end position="537"/>
    </location>
</feature>
<dbReference type="PANTHER" id="PTHR44094:SF21">
    <property type="entry name" value="DNAJ HEAT SHOCK N-TERMINAL DOMAIN-CONTAINING PROTEIN"/>
    <property type="match status" value="1"/>
</dbReference>
<dbReference type="AlphaFoldDB" id="A0A8S1ZZX9"/>
<keyword evidence="6" id="KW-1185">Reference proteome</keyword>
<organism evidence="5 6">
    <name type="scientific">Arabidopsis arenosa</name>
    <name type="common">Sand rock-cress</name>
    <name type="synonym">Cardaminopsis arenosa</name>
    <dbReference type="NCBI Taxonomy" id="38785"/>
    <lineage>
        <taxon>Eukaryota</taxon>
        <taxon>Viridiplantae</taxon>
        <taxon>Streptophyta</taxon>
        <taxon>Embryophyta</taxon>
        <taxon>Tracheophyta</taxon>
        <taxon>Spermatophyta</taxon>
        <taxon>Magnoliopsida</taxon>
        <taxon>eudicotyledons</taxon>
        <taxon>Gunneridae</taxon>
        <taxon>Pentapetalae</taxon>
        <taxon>rosids</taxon>
        <taxon>malvids</taxon>
        <taxon>Brassicales</taxon>
        <taxon>Brassicaceae</taxon>
        <taxon>Camelineae</taxon>
        <taxon>Arabidopsis</taxon>
    </lineage>
</organism>
<dbReference type="PROSITE" id="PS50076">
    <property type="entry name" value="DNAJ_2"/>
    <property type="match status" value="1"/>
</dbReference>
<evidence type="ECO:0000313" key="6">
    <source>
        <dbReference type="Proteomes" id="UP000682877"/>
    </source>
</evidence>
<dbReference type="PROSITE" id="PS00636">
    <property type="entry name" value="DNAJ_1"/>
    <property type="match status" value="1"/>
</dbReference>
<dbReference type="FunFam" id="1.10.287.110:FF:000086">
    <property type="entry name" value="Chaperone protein dnaJ 10"/>
    <property type="match status" value="1"/>
</dbReference>
<dbReference type="Pfam" id="PF14308">
    <property type="entry name" value="DnaJ-X"/>
    <property type="match status" value="1"/>
</dbReference>
<evidence type="ECO:0000259" key="3">
    <source>
        <dbReference type="PROSITE" id="PS50076"/>
    </source>
</evidence>
<dbReference type="EMBL" id="LR999454">
    <property type="protein sequence ID" value="CAE6000755.1"/>
    <property type="molecule type" value="Genomic_DNA"/>
</dbReference>
<dbReference type="Gene3D" id="1.10.287.110">
    <property type="entry name" value="DnaJ domain"/>
    <property type="match status" value="1"/>
</dbReference>
<feature type="domain" description="J" evidence="3">
    <location>
        <begin position="6"/>
        <end position="71"/>
    </location>
</feature>
<dbReference type="PANTHER" id="PTHR44094">
    <property type="entry name" value="DNAJ HEAT SHOCK N-TERMINAL DOMAIN-CONTAINING PROTEIN"/>
    <property type="match status" value="1"/>
</dbReference>
<feature type="domain" description="RING-type" evidence="4">
    <location>
        <begin position="597"/>
        <end position="656"/>
    </location>
</feature>
<dbReference type="InterPro" id="IPR052423">
    <property type="entry name" value="EMIR"/>
</dbReference>
<protein>
    <recommendedName>
        <fullName evidence="7">DNAJ heat shock N-terminal domain-containing protein</fullName>
    </recommendedName>
</protein>
<dbReference type="InterPro" id="IPR036869">
    <property type="entry name" value="J_dom_sf"/>
</dbReference>
<gene>
    <name evidence="5" type="ORF">AARE701A_LOCUS9209</name>
</gene>
<evidence type="ECO:0008006" key="7">
    <source>
        <dbReference type="Google" id="ProtNLM"/>
    </source>
</evidence>
<dbReference type="Gene3D" id="3.30.40.10">
    <property type="entry name" value="Zinc/RING finger domain, C3HC4 (zinc finger)"/>
    <property type="match status" value="1"/>
</dbReference>
<dbReference type="SMART" id="SM00271">
    <property type="entry name" value="DnaJ"/>
    <property type="match status" value="1"/>
</dbReference>
<evidence type="ECO:0000313" key="5">
    <source>
        <dbReference type="EMBL" id="CAE6000755.1"/>
    </source>
</evidence>
<dbReference type="SUPFAM" id="SSF57850">
    <property type="entry name" value="RING/U-box"/>
    <property type="match status" value="1"/>
</dbReference>
<dbReference type="InterPro" id="IPR001623">
    <property type="entry name" value="DnaJ_domain"/>
</dbReference>